<dbReference type="AlphaFoldDB" id="A0A9P0ABC0"/>
<sequence>MALSKPTLRKERNVYLRGNYSPVIEGSKLPSKKKVLRVLFFNLREVQLSLRDSAHLVVQEVIIFWNKATIPVHYNSRCVKKVEDLYEQWRYLQEMRISAEMSFQNVKNLSSMN</sequence>
<reference evidence="1" key="1">
    <citation type="submission" date="2021-12" db="EMBL/GenBank/DDBJ databases">
        <authorList>
            <person name="King R."/>
        </authorList>
    </citation>
    <scope>NUCLEOTIDE SEQUENCE</scope>
</reference>
<gene>
    <name evidence="1" type="ORF">BEMITA_LOCUS7073</name>
</gene>
<accession>A0A9P0ABC0</accession>
<name>A0A9P0ABC0_BEMTA</name>
<proteinExistence type="predicted"/>
<evidence type="ECO:0000313" key="2">
    <source>
        <dbReference type="Proteomes" id="UP001152759"/>
    </source>
</evidence>
<keyword evidence="2" id="KW-1185">Reference proteome</keyword>
<dbReference type="Proteomes" id="UP001152759">
    <property type="component" value="Chromosome 4"/>
</dbReference>
<protein>
    <submittedName>
        <fullName evidence="1">Uncharacterized protein</fullName>
    </submittedName>
</protein>
<dbReference type="EMBL" id="OU963865">
    <property type="protein sequence ID" value="CAH0388134.1"/>
    <property type="molecule type" value="Genomic_DNA"/>
</dbReference>
<evidence type="ECO:0000313" key="1">
    <source>
        <dbReference type="EMBL" id="CAH0388134.1"/>
    </source>
</evidence>
<organism evidence="1 2">
    <name type="scientific">Bemisia tabaci</name>
    <name type="common">Sweetpotato whitefly</name>
    <name type="synonym">Aleurodes tabaci</name>
    <dbReference type="NCBI Taxonomy" id="7038"/>
    <lineage>
        <taxon>Eukaryota</taxon>
        <taxon>Metazoa</taxon>
        <taxon>Ecdysozoa</taxon>
        <taxon>Arthropoda</taxon>
        <taxon>Hexapoda</taxon>
        <taxon>Insecta</taxon>
        <taxon>Pterygota</taxon>
        <taxon>Neoptera</taxon>
        <taxon>Paraneoptera</taxon>
        <taxon>Hemiptera</taxon>
        <taxon>Sternorrhyncha</taxon>
        <taxon>Aleyrodoidea</taxon>
        <taxon>Aleyrodidae</taxon>
        <taxon>Aleyrodinae</taxon>
        <taxon>Bemisia</taxon>
    </lineage>
</organism>